<keyword evidence="2" id="KW-0472">Membrane</keyword>
<organism evidence="3 4">
    <name type="scientific">Croceicoccus marinus</name>
    <dbReference type="NCBI Taxonomy" id="450378"/>
    <lineage>
        <taxon>Bacteria</taxon>
        <taxon>Pseudomonadati</taxon>
        <taxon>Pseudomonadota</taxon>
        <taxon>Alphaproteobacteria</taxon>
        <taxon>Sphingomonadales</taxon>
        <taxon>Erythrobacteraceae</taxon>
        <taxon>Croceicoccus</taxon>
    </lineage>
</organism>
<gene>
    <name evidence="3" type="ORF">H4O24_08625</name>
</gene>
<sequence>MASGPALRRVAGLAALLLLALFLFPIDLWPSAQAQDIAEESAAVLEEGALGNETARQMAEAERARALAEAERRRLLLAEWQRLRLAHEVVKAEAARLENEAAAIELVQTEALGWQRRVLAVASTPGSEAAADALYADLIASLREVRSALSDALGAGGGSEGNTPQIPPIDPALVADGDGGERLIEYQQALVDRIAWLARYDRALKTRKRDTLYAAMLTMNDARLSLLPALSPSLRSRITGFGEEGLNQVAREVKQIVLTLRYNAATGFAGLKAFAGELMDFRARTIVAIMELLLVVLVFRFWQGAGDGVLADMERTQRSRKPPTIWSSFLAYLARLLRHALRPLNWLILLLVLDWLFPLVFAPAPMRLLWLLACWIVAGAALVQIIDAMARGGPGEDPRAALRRRSLQLVATIIVGVGLVLTVTANLVGRGAIYSWVLTFCWLLAIPVLFIITTWWRDRIETLARLGAKKNKVLGWVSRNPDGISGALGRIVAGFVLMVQGGRVVIARRIRQLSLIREILGQRARKKASEQATADEESGRYVSLTKEELALLAPHGRPVSDIVPPDEKLHPAAPMPGHVLVVVGDRGHGKTTVVDRLLKASALPVLYVEAGAVEESVAEVIGRRLGCEPEPAAIAEALKAQPHCVAVDDLQRIIVPAIGGLTRLDAILDLARHTPAPNSWIFAMGGAAWPFLERARGDRPLFDHEIHLHPWPKAKIRELIERRTHAAGIDPDFEYAGDDTGTMLFEEEIAPEERARRAFYAALTEETGGNPAVALERWRRSLFREKATGRVCVRTFKAPDVARLAAMPPVTLFVLRTILQMDIAHPHQIALATDLSPARVGETLRSCELLGVIERQGTGWRLSLYWLQEVKRLLLAQNLIAGELP</sequence>
<feature type="transmembrane region" description="Helical" evidence="2">
    <location>
        <begin position="368"/>
        <end position="386"/>
    </location>
</feature>
<feature type="transmembrane region" description="Helical" evidence="2">
    <location>
        <begin position="407"/>
        <end position="427"/>
    </location>
</feature>
<dbReference type="SUPFAM" id="SSF52540">
    <property type="entry name" value="P-loop containing nucleoside triphosphate hydrolases"/>
    <property type="match status" value="1"/>
</dbReference>
<evidence type="ECO:0000313" key="3">
    <source>
        <dbReference type="EMBL" id="QNE04075.1"/>
    </source>
</evidence>
<proteinExistence type="predicted"/>
<feature type="transmembrane region" description="Helical" evidence="2">
    <location>
        <begin position="281"/>
        <end position="302"/>
    </location>
</feature>
<accession>A0A7G6VQR0</accession>
<keyword evidence="2" id="KW-1133">Transmembrane helix</keyword>
<evidence type="ECO:0000313" key="4">
    <source>
        <dbReference type="Proteomes" id="UP000515297"/>
    </source>
</evidence>
<feature type="transmembrane region" description="Helical" evidence="2">
    <location>
        <begin position="433"/>
        <end position="456"/>
    </location>
</feature>
<feature type="transmembrane region" description="Helical" evidence="2">
    <location>
        <begin position="344"/>
        <end position="362"/>
    </location>
</feature>
<protein>
    <submittedName>
        <fullName evidence="3">Uncharacterized protein</fullName>
    </submittedName>
</protein>
<dbReference type="RefSeq" id="WP_185883383.1">
    <property type="nucleotide sequence ID" value="NZ_CP060052.1"/>
</dbReference>
<keyword evidence="1" id="KW-0175">Coiled coil</keyword>
<reference evidence="3 4" key="1">
    <citation type="submission" date="2020-08" db="EMBL/GenBank/DDBJ databases">
        <authorList>
            <person name="Liu G."/>
            <person name="Sun C."/>
        </authorList>
    </citation>
    <scope>NUCLEOTIDE SEQUENCE [LARGE SCALE GENOMIC DNA]</scope>
    <source>
        <strain evidence="3 4">OT19</strain>
    </source>
</reference>
<dbReference type="EMBL" id="CP060052">
    <property type="protein sequence ID" value="QNE04075.1"/>
    <property type="molecule type" value="Genomic_DNA"/>
</dbReference>
<name>A0A7G6VQR0_9SPHN</name>
<keyword evidence="2" id="KW-0812">Transmembrane</keyword>
<dbReference type="InterPro" id="IPR027417">
    <property type="entry name" value="P-loop_NTPase"/>
</dbReference>
<evidence type="ECO:0000256" key="1">
    <source>
        <dbReference type="SAM" id="Coils"/>
    </source>
</evidence>
<dbReference type="AlphaFoldDB" id="A0A7G6VQR0"/>
<feature type="coiled-coil region" evidence="1">
    <location>
        <begin position="51"/>
        <end position="107"/>
    </location>
</feature>
<evidence type="ECO:0000256" key="2">
    <source>
        <dbReference type="SAM" id="Phobius"/>
    </source>
</evidence>
<dbReference type="Proteomes" id="UP000515297">
    <property type="component" value="Chromosome"/>
</dbReference>